<dbReference type="Gene3D" id="1.10.150.80">
    <property type="entry name" value="HRDC domain"/>
    <property type="match status" value="1"/>
</dbReference>
<dbReference type="GO" id="GO:0005524">
    <property type="term" value="F:ATP binding"/>
    <property type="evidence" value="ECO:0007669"/>
    <property type="project" value="UniProtKB-KW"/>
</dbReference>
<keyword evidence="4" id="KW-0479">Metal-binding</keyword>
<keyword evidence="21" id="KW-1185">Reference proteome</keyword>
<evidence type="ECO:0000313" key="21">
    <source>
        <dbReference type="Proteomes" id="UP000032266"/>
    </source>
</evidence>
<comment type="cofactor">
    <cofactor evidence="2">
        <name>Zn(2+)</name>
        <dbReference type="ChEBI" id="CHEBI:29105"/>
    </cofactor>
</comment>
<evidence type="ECO:0000259" key="17">
    <source>
        <dbReference type="PROSITE" id="PS50967"/>
    </source>
</evidence>
<dbReference type="Pfam" id="PF00271">
    <property type="entry name" value="Helicase_C"/>
    <property type="match status" value="1"/>
</dbReference>
<dbReference type="CDD" id="cd18794">
    <property type="entry name" value="SF2_C_RecQ"/>
    <property type="match status" value="1"/>
</dbReference>
<dbReference type="PROSITE" id="PS50967">
    <property type="entry name" value="HRDC"/>
    <property type="match status" value="1"/>
</dbReference>
<dbReference type="GO" id="GO:0006260">
    <property type="term" value="P:DNA replication"/>
    <property type="evidence" value="ECO:0007669"/>
    <property type="project" value="InterPro"/>
</dbReference>
<evidence type="ECO:0000256" key="1">
    <source>
        <dbReference type="ARBA" id="ARBA00001946"/>
    </source>
</evidence>
<feature type="domain" description="Helicase C-terminal" evidence="19">
    <location>
        <begin position="215"/>
        <end position="365"/>
    </location>
</feature>
<dbReference type="SUPFAM" id="SSF47819">
    <property type="entry name" value="HRDC-like"/>
    <property type="match status" value="1"/>
</dbReference>
<dbReference type="InterPro" id="IPR036388">
    <property type="entry name" value="WH-like_DNA-bd_sf"/>
</dbReference>
<dbReference type="FunFam" id="3.40.50.300:FF:000156">
    <property type="entry name" value="ATP-dependent DNA helicase recQ"/>
    <property type="match status" value="1"/>
</dbReference>
<keyword evidence="5" id="KW-0547">Nucleotide-binding</keyword>
<dbReference type="PANTHER" id="PTHR13710">
    <property type="entry name" value="DNA HELICASE RECQ FAMILY MEMBER"/>
    <property type="match status" value="1"/>
</dbReference>
<evidence type="ECO:0000259" key="18">
    <source>
        <dbReference type="PROSITE" id="PS51192"/>
    </source>
</evidence>
<comment type="cofactor">
    <cofactor evidence="1">
        <name>Mg(2+)</name>
        <dbReference type="ChEBI" id="CHEBI:18420"/>
    </cofactor>
</comment>
<keyword evidence="10" id="KW-0067">ATP-binding</keyword>
<evidence type="ECO:0000256" key="5">
    <source>
        <dbReference type="ARBA" id="ARBA00022741"/>
    </source>
</evidence>
<dbReference type="GO" id="GO:0043590">
    <property type="term" value="C:bacterial nucleoid"/>
    <property type="evidence" value="ECO:0007669"/>
    <property type="project" value="TreeGrafter"/>
</dbReference>
<organism evidence="20 21">
    <name type="scientific">Gynuella sunshinyii YC6258</name>
    <dbReference type="NCBI Taxonomy" id="1445510"/>
    <lineage>
        <taxon>Bacteria</taxon>
        <taxon>Pseudomonadati</taxon>
        <taxon>Pseudomonadota</taxon>
        <taxon>Gammaproteobacteria</taxon>
        <taxon>Oceanospirillales</taxon>
        <taxon>Saccharospirillaceae</taxon>
        <taxon>Gynuella</taxon>
    </lineage>
</organism>
<dbReference type="Gene3D" id="3.40.50.300">
    <property type="entry name" value="P-loop containing nucleotide triphosphate hydrolases"/>
    <property type="match status" value="2"/>
</dbReference>
<evidence type="ECO:0000256" key="16">
    <source>
        <dbReference type="NCBIfam" id="TIGR01389"/>
    </source>
</evidence>
<evidence type="ECO:0000313" key="20">
    <source>
        <dbReference type="EMBL" id="AJQ96848.1"/>
    </source>
</evidence>
<dbReference type="PROSITE" id="PS51194">
    <property type="entry name" value="HELICASE_CTER"/>
    <property type="match status" value="1"/>
</dbReference>
<dbReference type="InterPro" id="IPR001650">
    <property type="entry name" value="Helicase_C-like"/>
</dbReference>
<dbReference type="Pfam" id="PF00570">
    <property type="entry name" value="HRDC"/>
    <property type="match status" value="1"/>
</dbReference>
<dbReference type="InterPro" id="IPR011545">
    <property type="entry name" value="DEAD/DEAH_box_helicase_dom"/>
</dbReference>
<evidence type="ECO:0000256" key="14">
    <source>
        <dbReference type="ARBA" id="ARBA00023235"/>
    </source>
</evidence>
<dbReference type="Proteomes" id="UP000032266">
    <property type="component" value="Chromosome"/>
</dbReference>
<dbReference type="GO" id="GO:0005737">
    <property type="term" value="C:cytoplasm"/>
    <property type="evidence" value="ECO:0007669"/>
    <property type="project" value="TreeGrafter"/>
</dbReference>
<keyword evidence="11" id="KW-0238">DNA-binding</keyword>
<dbReference type="InterPro" id="IPR002121">
    <property type="entry name" value="HRDC_dom"/>
</dbReference>
<gene>
    <name evidence="20" type="ORF">YC6258_04816</name>
</gene>
<evidence type="ECO:0000256" key="12">
    <source>
        <dbReference type="ARBA" id="ARBA00023172"/>
    </source>
</evidence>
<evidence type="ECO:0000256" key="11">
    <source>
        <dbReference type="ARBA" id="ARBA00023125"/>
    </source>
</evidence>
<dbReference type="GO" id="GO:0009378">
    <property type="term" value="F:four-way junction helicase activity"/>
    <property type="evidence" value="ECO:0007669"/>
    <property type="project" value="TreeGrafter"/>
</dbReference>
<dbReference type="InterPro" id="IPR018982">
    <property type="entry name" value="RQC_domain"/>
</dbReference>
<evidence type="ECO:0000256" key="8">
    <source>
        <dbReference type="ARBA" id="ARBA00022806"/>
    </source>
</evidence>
<comment type="similarity">
    <text evidence="3">Belongs to the helicase family. RecQ subfamily.</text>
</comment>
<dbReference type="InterPro" id="IPR044876">
    <property type="entry name" value="HRDC_dom_sf"/>
</dbReference>
<evidence type="ECO:0000256" key="2">
    <source>
        <dbReference type="ARBA" id="ARBA00001947"/>
    </source>
</evidence>
<dbReference type="CDD" id="cd17920">
    <property type="entry name" value="DEXHc_RecQ"/>
    <property type="match status" value="1"/>
</dbReference>
<proteinExistence type="inferred from homology"/>
<dbReference type="InterPro" id="IPR014001">
    <property type="entry name" value="Helicase_ATP-bd"/>
</dbReference>
<dbReference type="KEGG" id="gsn:YC6258_04816"/>
<keyword evidence="12" id="KW-0233">DNA recombination</keyword>
<dbReference type="EC" id="5.6.2.4" evidence="16"/>
<dbReference type="RefSeq" id="WP_044618759.1">
    <property type="nucleotide sequence ID" value="NZ_CP007142.1"/>
</dbReference>
<dbReference type="PATRIC" id="fig|1445510.3.peg.4779"/>
<dbReference type="FunFam" id="3.40.50.300:FF:000296">
    <property type="entry name" value="ATP-dependent DNA helicase RecQ"/>
    <property type="match status" value="1"/>
</dbReference>
<dbReference type="GO" id="GO:0006281">
    <property type="term" value="P:DNA repair"/>
    <property type="evidence" value="ECO:0007669"/>
    <property type="project" value="UniProtKB-KW"/>
</dbReference>
<evidence type="ECO:0000256" key="4">
    <source>
        <dbReference type="ARBA" id="ARBA00022723"/>
    </source>
</evidence>
<dbReference type="GO" id="GO:0003677">
    <property type="term" value="F:DNA binding"/>
    <property type="evidence" value="ECO:0007669"/>
    <property type="project" value="UniProtKB-KW"/>
</dbReference>
<dbReference type="EMBL" id="CP007142">
    <property type="protein sequence ID" value="AJQ96848.1"/>
    <property type="molecule type" value="Genomic_DNA"/>
</dbReference>
<dbReference type="Pfam" id="PF16124">
    <property type="entry name" value="RecQ_Zn_bind"/>
    <property type="match status" value="1"/>
</dbReference>
<feature type="domain" description="Helicase ATP-binding" evidence="18">
    <location>
        <begin position="26"/>
        <end position="194"/>
    </location>
</feature>
<dbReference type="OrthoDB" id="9760034at2"/>
<comment type="catalytic activity">
    <reaction evidence="15">
        <text>Couples ATP hydrolysis with the unwinding of duplex DNA by translocating in the 3'-5' direction.</text>
        <dbReference type="EC" id="5.6.2.4"/>
    </reaction>
</comment>
<keyword evidence="8 20" id="KW-0347">Helicase</keyword>
<dbReference type="GO" id="GO:0046872">
    <property type="term" value="F:metal ion binding"/>
    <property type="evidence" value="ECO:0007669"/>
    <property type="project" value="UniProtKB-KW"/>
</dbReference>
<dbReference type="GO" id="GO:0043138">
    <property type="term" value="F:3'-5' DNA helicase activity"/>
    <property type="evidence" value="ECO:0007669"/>
    <property type="project" value="UniProtKB-EC"/>
</dbReference>
<dbReference type="SMART" id="SM00490">
    <property type="entry name" value="HELICc"/>
    <property type="match status" value="1"/>
</dbReference>
<dbReference type="GO" id="GO:0016787">
    <property type="term" value="F:hydrolase activity"/>
    <property type="evidence" value="ECO:0007669"/>
    <property type="project" value="UniProtKB-KW"/>
</dbReference>
<dbReference type="InterPro" id="IPR004589">
    <property type="entry name" value="DNA_helicase_ATP-dep_RecQ"/>
</dbReference>
<dbReference type="Gene3D" id="1.10.10.10">
    <property type="entry name" value="Winged helix-like DNA-binding domain superfamily/Winged helix DNA-binding domain"/>
    <property type="match status" value="1"/>
</dbReference>
<dbReference type="InterPro" id="IPR010997">
    <property type="entry name" value="HRDC-like_sf"/>
</dbReference>
<dbReference type="InterPro" id="IPR006293">
    <property type="entry name" value="DNA_helicase_ATP-dep_RecQ_bac"/>
</dbReference>
<accession>A0A0C5VU70</accession>
<evidence type="ECO:0000256" key="13">
    <source>
        <dbReference type="ARBA" id="ARBA00023204"/>
    </source>
</evidence>
<dbReference type="STRING" id="1445510.YC6258_04816"/>
<dbReference type="Pfam" id="PF00270">
    <property type="entry name" value="DEAD"/>
    <property type="match status" value="1"/>
</dbReference>
<dbReference type="SMART" id="SM00956">
    <property type="entry name" value="RQC"/>
    <property type="match status" value="1"/>
</dbReference>
<evidence type="ECO:0000256" key="7">
    <source>
        <dbReference type="ARBA" id="ARBA00022801"/>
    </source>
</evidence>
<dbReference type="GO" id="GO:0009432">
    <property type="term" value="P:SOS response"/>
    <property type="evidence" value="ECO:0007669"/>
    <property type="project" value="UniProtKB-UniRule"/>
</dbReference>
<feature type="domain" description="HRDC" evidence="17">
    <location>
        <begin position="526"/>
        <end position="601"/>
    </location>
</feature>
<reference evidence="20 21" key="1">
    <citation type="submission" date="2014-01" db="EMBL/GenBank/DDBJ databases">
        <title>Full genme sequencing of cellulolytic bacterium Gynuella sunshinyii YC6258T gen. nov., sp. nov.</title>
        <authorList>
            <person name="Khan H."/>
            <person name="Chung E.J."/>
            <person name="Chung Y.R."/>
        </authorList>
    </citation>
    <scope>NUCLEOTIDE SEQUENCE [LARGE SCALE GENOMIC DNA]</scope>
    <source>
        <strain evidence="20 21">YC6258</strain>
    </source>
</reference>
<dbReference type="SMART" id="SM00487">
    <property type="entry name" value="DEXDc"/>
    <property type="match status" value="1"/>
</dbReference>
<evidence type="ECO:0000256" key="10">
    <source>
        <dbReference type="ARBA" id="ARBA00022840"/>
    </source>
</evidence>
<keyword evidence="13" id="KW-0234">DNA repair</keyword>
<sequence length="601" mass="68259">MLQQALYLLEHTYGYSAFRGQQQHIIESALAGEDVLVLMPTGGGKSLCYQIPALIRPGLGIIVSPLIALMQDQVSTLTQLGIKAAFLNSTLSADERRTVAYDLRQGNIDLLYIAPERLLQPGTLQWLQQFQISLIAIDEAHCVSQWGHDFRADYLQLNQLREAFPGVPRIALTATATPRTQEEIVQRLELNAPKQFVSSFDRPNIRYSVQAKQDGRKQLIKFLATQRGNSGIIYCLSRKKVEATSEWLQSRGLNALPYHAGLPTELRAHHLTRFLREEEIIMVATIAFGMGIDKPDVRFVAHLDLPKSMEAYYQETGRAGRDGEPAEAWMVYGLNDVMHLSQMVDRSEAHEIFKRNEKAKLEALLGWCEETSCRRRSLLAYFGEQHETDCGNCDTCLTPPKTWDATEPARKLLSCIYRTGQRFGAGHVIDVLRGKMNERMKDLGHNHLSVFNIGAQLSEQKWRSIVRQLLVKGFIHSDADQYGAISLMERSRPLLRGEIQLFLREDIDSKPENMRKTKTSRYNEVSDNDRELWQALRACRKTLADEFGIAPYMVFHDATLMEMMEYRPETADQLLGISGVGESKLEKFGDAFLEVLREHAE</sequence>
<protein>
    <recommendedName>
        <fullName evidence="16">DNA helicase RecQ</fullName>
        <ecNumber evidence="16">5.6.2.4</ecNumber>
    </recommendedName>
</protein>
<dbReference type="InterPro" id="IPR027417">
    <property type="entry name" value="P-loop_NTPase"/>
</dbReference>
<dbReference type="FunFam" id="1.10.10.10:FF:000175">
    <property type="entry name" value="ATP-dependent DNA helicase RecQ"/>
    <property type="match status" value="1"/>
</dbReference>
<dbReference type="InterPro" id="IPR032284">
    <property type="entry name" value="RecQ_Zn-bd"/>
</dbReference>
<dbReference type="Pfam" id="PF09382">
    <property type="entry name" value="RQC"/>
    <property type="match status" value="1"/>
</dbReference>
<dbReference type="NCBIfam" id="TIGR01389">
    <property type="entry name" value="recQ"/>
    <property type="match status" value="1"/>
</dbReference>
<keyword evidence="14" id="KW-0413">Isomerase</keyword>
<evidence type="ECO:0000256" key="6">
    <source>
        <dbReference type="ARBA" id="ARBA00022763"/>
    </source>
</evidence>
<keyword evidence="6" id="KW-0227">DNA damage</keyword>
<evidence type="ECO:0000259" key="19">
    <source>
        <dbReference type="PROSITE" id="PS51194"/>
    </source>
</evidence>
<keyword evidence="9" id="KW-0862">Zinc</keyword>
<name>A0A0C5VU70_9GAMM</name>
<dbReference type="GO" id="GO:0006310">
    <property type="term" value="P:DNA recombination"/>
    <property type="evidence" value="ECO:0007669"/>
    <property type="project" value="UniProtKB-UniRule"/>
</dbReference>
<dbReference type="HOGENOM" id="CLU_001103_14_3_6"/>
<evidence type="ECO:0000256" key="15">
    <source>
        <dbReference type="ARBA" id="ARBA00034617"/>
    </source>
</evidence>
<dbReference type="SUPFAM" id="SSF52540">
    <property type="entry name" value="P-loop containing nucleoside triphosphate hydrolases"/>
    <property type="match status" value="2"/>
</dbReference>
<dbReference type="NCBIfam" id="TIGR00614">
    <property type="entry name" value="recQ_fam"/>
    <property type="match status" value="1"/>
</dbReference>
<dbReference type="AlphaFoldDB" id="A0A0C5VU70"/>
<keyword evidence="7" id="KW-0378">Hydrolase</keyword>
<dbReference type="GO" id="GO:0030894">
    <property type="term" value="C:replisome"/>
    <property type="evidence" value="ECO:0007669"/>
    <property type="project" value="TreeGrafter"/>
</dbReference>
<dbReference type="PANTHER" id="PTHR13710:SF105">
    <property type="entry name" value="ATP-DEPENDENT DNA HELICASE Q1"/>
    <property type="match status" value="1"/>
</dbReference>
<dbReference type="SMART" id="SM00341">
    <property type="entry name" value="HRDC"/>
    <property type="match status" value="1"/>
</dbReference>
<evidence type="ECO:0000256" key="3">
    <source>
        <dbReference type="ARBA" id="ARBA00005446"/>
    </source>
</evidence>
<evidence type="ECO:0000256" key="9">
    <source>
        <dbReference type="ARBA" id="ARBA00022833"/>
    </source>
</evidence>
<dbReference type="PROSITE" id="PS51192">
    <property type="entry name" value="HELICASE_ATP_BIND_1"/>
    <property type="match status" value="1"/>
</dbReference>